<evidence type="ECO:0000313" key="2">
    <source>
        <dbReference type="EMBL" id="KAK0653051.1"/>
    </source>
</evidence>
<dbReference type="AlphaFoldDB" id="A0AA39YK79"/>
<feature type="compositionally biased region" description="Polar residues" evidence="1">
    <location>
        <begin position="554"/>
        <end position="567"/>
    </location>
</feature>
<feature type="compositionally biased region" description="Low complexity" evidence="1">
    <location>
        <begin position="602"/>
        <end position="613"/>
    </location>
</feature>
<feature type="region of interest" description="Disordered" evidence="1">
    <location>
        <begin position="520"/>
        <end position="778"/>
    </location>
</feature>
<feature type="compositionally biased region" description="Basic and acidic residues" evidence="1">
    <location>
        <begin position="200"/>
        <end position="215"/>
    </location>
</feature>
<proteinExistence type="predicted"/>
<name>A0AA39YK79_9PEZI</name>
<reference evidence="2" key="1">
    <citation type="submission" date="2023-06" db="EMBL/GenBank/DDBJ databases">
        <title>Genome-scale phylogeny and comparative genomics of the fungal order Sordariales.</title>
        <authorList>
            <consortium name="Lawrence Berkeley National Laboratory"/>
            <person name="Hensen N."/>
            <person name="Bonometti L."/>
            <person name="Westerberg I."/>
            <person name="Brannstrom I.O."/>
            <person name="Guillou S."/>
            <person name="Cros-Aarteil S."/>
            <person name="Calhoun S."/>
            <person name="Haridas S."/>
            <person name="Kuo A."/>
            <person name="Mondo S."/>
            <person name="Pangilinan J."/>
            <person name="Riley R."/>
            <person name="Labutti K."/>
            <person name="Andreopoulos B."/>
            <person name="Lipzen A."/>
            <person name="Chen C."/>
            <person name="Yanf M."/>
            <person name="Daum C."/>
            <person name="Ng V."/>
            <person name="Clum A."/>
            <person name="Steindorff A."/>
            <person name="Ohm R."/>
            <person name="Martin F."/>
            <person name="Silar P."/>
            <person name="Natvig D."/>
            <person name="Lalanne C."/>
            <person name="Gautier V."/>
            <person name="Ament-Velasquez S.L."/>
            <person name="Kruys A."/>
            <person name="Hutchinson M.I."/>
            <person name="Powell A.J."/>
            <person name="Barry K."/>
            <person name="Miller A.N."/>
            <person name="Grigoriev I.V."/>
            <person name="Debuchy R."/>
            <person name="Gladieux P."/>
            <person name="Thoren M.H."/>
            <person name="Johannesson H."/>
        </authorList>
    </citation>
    <scope>NUCLEOTIDE SEQUENCE</scope>
    <source>
        <strain evidence="2">SMH2532-1</strain>
    </source>
</reference>
<feature type="compositionally biased region" description="Basic and acidic residues" evidence="1">
    <location>
        <begin position="320"/>
        <end position="339"/>
    </location>
</feature>
<feature type="region of interest" description="Disordered" evidence="1">
    <location>
        <begin position="1"/>
        <end position="83"/>
    </location>
</feature>
<organism evidence="2 3">
    <name type="scientific">Cercophora newfieldiana</name>
    <dbReference type="NCBI Taxonomy" id="92897"/>
    <lineage>
        <taxon>Eukaryota</taxon>
        <taxon>Fungi</taxon>
        <taxon>Dikarya</taxon>
        <taxon>Ascomycota</taxon>
        <taxon>Pezizomycotina</taxon>
        <taxon>Sordariomycetes</taxon>
        <taxon>Sordariomycetidae</taxon>
        <taxon>Sordariales</taxon>
        <taxon>Lasiosphaeriaceae</taxon>
        <taxon>Cercophora</taxon>
    </lineage>
</organism>
<feature type="compositionally biased region" description="Polar residues" evidence="1">
    <location>
        <begin position="359"/>
        <end position="374"/>
    </location>
</feature>
<protein>
    <submittedName>
        <fullName evidence="2">Uncharacterized protein</fullName>
    </submittedName>
</protein>
<sequence length="794" mass="84780">MDDPWGSPWATTDAKEDPKPPSPAKSSQSGLEPPPRAFFSASGSPRIPAISGQSPWAEDDDGFGDWAAPDNAELAPSSGWGGGWAAPSPKLAIASRDNDFGSATPIAWPGSIAIPKTASASNLRQPSPDPWSADFSPSIDGVSTPRLVVDLPPSPEDIKVPDATDGPGLEWSLKDESRKVENDNADALTPVSARRTGQQEAKEDGESFGASHHDNVQPGVEPADRDHDSPLSSPSGDDTDREDGRQDSPITSIDEESRTRHLVTRKISGKVQELVVKFDGLARAASEEPPIARSDRSRSPLRADCDITHDNNAEFGDFEDGYHQEPPEAPITERPHTPERFAPPEQPTTPKPAQHSCESEASSATPSPQSARSISTAFKRSVPVAFDVDLSIADQIFEKLSQHHTAEIGVVSEDIPDHVVVSDNFTEISERKTWYRVSRMGSSRKYNAGDDENYRLVTWPASTVREDTLKIVRRWMEEDSIAGRVTLGGGVSKTQKNMFGWDSSAEPVALDAVFGRKKHTRGASVHSLHDNQRKPSGTSYRPSSVIVPPVATFGWSSSSPTLPKTQSPGVLPPPSEPPTMPLSSVVPPPSKPATVQKPTFLPAPIAPIQQPAPQDDDDDWGEMVSSPSELKPTENGLLNLDDAFSMPAPNSVSAPQTAADASAFTSNDSVAPPPPADPWAVADLSIFESPPKAPPKPTPAPNFSTIIPTPSAAPPHPPARNSRFEPSPPAPAPGLRPPVSATTKPGTVDHAFSPTTPLEIASPITLPSADDAPKADDPVRRIIANLPDLSYMLR</sequence>
<dbReference type="EMBL" id="JAULSV010000002">
    <property type="protein sequence ID" value="KAK0653051.1"/>
    <property type="molecule type" value="Genomic_DNA"/>
</dbReference>
<feature type="compositionally biased region" description="Pro residues" evidence="1">
    <location>
        <begin position="691"/>
        <end position="700"/>
    </location>
</feature>
<evidence type="ECO:0000256" key="1">
    <source>
        <dbReference type="SAM" id="MobiDB-lite"/>
    </source>
</evidence>
<accession>A0AA39YK79</accession>
<keyword evidence="3" id="KW-1185">Reference proteome</keyword>
<feature type="region of interest" description="Disordered" evidence="1">
    <location>
        <begin position="118"/>
        <end position="374"/>
    </location>
</feature>
<dbReference type="Proteomes" id="UP001174936">
    <property type="component" value="Unassembled WGS sequence"/>
</dbReference>
<gene>
    <name evidence="2" type="ORF">B0T16DRAFT_490784</name>
</gene>
<comment type="caution">
    <text evidence="2">The sequence shown here is derived from an EMBL/GenBank/DDBJ whole genome shotgun (WGS) entry which is preliminary data.</text>
</comment>
<evidence type="ECO:0000313" key="3">
    <source>
        <dbReference type="Proteomes" id="UP001174936"/>
    </source>
</evidence>
<feature type="compositionally biased region" description="Basic and acidic residues" evidence="1">
    <location>
        <begin position="172"/>
        <end position="182"/>
    </location>
</feature>
<feature type="compositionally biased region" description="Pro residues" evidence="1">
    <location>
        <begin position="570"/>
        <end position="591"/>
    </location>
</feature>
<feature type="compositionally biased region" description="Pro residues" evidence="1">
    <location>
        <begin position="726"/>
        <end position="736"/>
    </location>
</feature>
<feature type="compositionally biased region" description="Basic and acidic residues" evidence="1">
    <location>
        <begin position="293"/>
        <end position="312"/>
    </location>
</feature>